<dbReference type="RefSeq" id="WP_168002010.1">
    <property type="nucleotide sequence ID" value="NZ_JAATEO010000017.1"/>
</dbReference>
<evidence type="ECO:0000313" key="3">
    <source>
        <dbReference type="EMBL" id="NJP33645.1"/>
    </source>
</evidence>
<dbReference type="EMBL" id="JAATEO010000017">
    <property type="protein sequence ID" value="NJP33645.1"/>
    <property type="molecule type" value="Genomic_DNA"/>
</dbReference>
<comment type="caution">
    <text evidence="3">The sequence shown here is derived from an EMBL/GenBank/DDBJ whole genome shotgun (WGS) entry which is preliminary data.</text>
</comment>
<dbReference type="SUPFAM" id="SSF69318">
    <property type="entry name" value="Integrin alpha N-terminal domain"/>
    <property type="match status" value="1"/>
</dbReference>
<dbReference type="Gene3D" id="2.130.10.130">
    <property type="entry name" value="Integrin alpha, N-terminal"/>
    <property type="match status" value="1"/>
</dbReference>
<dbReference type="InterPro" id="IPR027039">
    <property type="entry name" value="Crtac1"/>
</dbReference>
<evidence type="ECO:0000259" key="2">
    <source>
        <dbReference type="Pfam" id="PF07593"/>
    </source>
</evidence>
<dbReference type="Pfam" id="PF13517">
    <property type="entry name" value="FG-GAP_3"/>
    <property type="match status" value="1"/>
</dbReference>
<keyword evidence="1" id="KW-0732">Signal</keyword>
<proteinExistence type="predicted"/>
<sequence>MSMTVGWLRRQLAGVLALVLMVGLFFASRLPYASAEERGDLADRYRFAPTTISLPGGFPQQTIRRVNKDYKHIDAWISSVGSGIAMNDLDGDGLANDLCVTDPRTDQVSVTPAPGRGGDRYAPFALRPEPLPMTTPMAPMGCAPGDFNEDGRMDLLVYMWGRTPILYLAKAGVTGLSAAAYQPTEVVPGNPTRYEGPLWNTNAVAIDDFDGDGHVDIFVGNYFPHSPVLDDTVKGGVQMNDSMSHGINGGEDYFLRFTGGTGGATPTATFELVENVLPFAASKGWALAAGANDLDGDQLPELYVAHDFGPDRLLHNRSTPGNLKFALVESAVGRAVVPKSKRIGVDSFKGMGVDFGDLDRDGRYDMFVSNITTSFGIEESHFAFIDTAKDDADLRRQFTEGRAPYTDRSAPLGLAWSGWGWDAKLADFDNCGELVVAQTTGFVKGEVNRWPQLQELATANDELLRHPLSWPHVTAGDDIGGSQRLHFFAKGPDGRYVDLAGELGLDIPVPTRGIATGDADGDGRLDFAVARQWDEPVFYHNQSPSPGAFLGLRLIHDGPAAPADAGLPAPGSPVVGAQVRVTTADGRTFITRVDGGSGHSGKRSHEAHVGLGRDVTGPVRVDLRWRDRTGQVRQQELQLTPGWHTLRLGSQAQER</sequence>
<evidence type="ECO:0000313" key="4">
    <source>
        <dbReference type="Proteomes" id="UP000783871"/>
    </source>
</evidence>
<dbReference type="PANTHER" id="PTHR16026">
    <property type="entry name" value="CARTILAGE ACIDIC PROTEIN 1"/>
    <property type="match status" value="1"/>
</dbReference>
<dbReference type="Pfam" id="PF07593">
    <property type="entry name" value="UnbV_ASPIC"/>
    <property type="match status" value="1"/>
</dbReference>
<gene>
    <name evidence="3" type="ORF">HCJ94_17060</name>
</gene>
<dbReference type="Proteomes" id="UP000783871">
    <property type="component" value="Unassembled WGS sequence"/>
</dbReference>
<keyword evidence="4" id="KW-1185">Reference proteome</keyword>
<accession>A0ABX0ZCG2</accession>
<name>A0ABX0ZCG2_9ACTN</name>
<dbReference type="InterPro" id="IPR011519">
    <property type="entry name" value="UnbV_ASPIC"/>
</dbReference>
<dbReference type="InterPro" id="IPR013517">
    <property type="entry name" value="FG-GAP"/>
</dbReference>
<dbReference type="InterPro" id="IPR028994">
    <property type="entry name" value="Integrin_alpha_N"/>
</dbReference>
<feature type="domain" description="ASPIC/UnbV" evidence="2">
    <location>
        <begin position="575"/>
        <end position="632"/>
    </location>
</feature>
<protein>
    <submittedName>
        <fullName evidence="3">CRTAC1 family protein</fullName>
    </submittedName>
</protein>
<reference evidence="3 4" key="1">
    <citation type="submission" date="2020-03" db="EMBL/GenBank/DDBJ databases">
        <title>WGS of actinomycetes isolated from Thailand.</title>
        <authorList>
            <person name="Thawai C."/>
        </authorList>
    </citation>
    <scope>NUCLEOTIDE SEQUENCE [LARGE SCALE GENOMIC DNA]</scope>
    <source>
        <strain evidence="3 4">HSS6-12</strain>
    </source>
</reference>
<evidence type="ECO:0000256" key="1">
    <source>
        <dbReference type="ARBA" id="ARBA00022729"/>
    </source>
</evidence>
<dbReference type="PANTHER" id="PTHR16026:SF0">
    <property type="entry name" value="CARTILAGE ACIDIC PROTEIN 1"/>
    <property type="match status" value="1"/>
</dbReference>
<organism evidence="3 4">
    <name type="scientific">Micromonospora thermarum</name>
    <dbReference type="NCBI Taxonomy" id="2720024"/>
    <lineage>
        <taxon>Bacteria</taxon>
        <taxon>Bacillati</taxon>
        <taxon>Actinomycetota</taxon>
        <taxon>Actinomycetes</taxon>
        <taxon>Micromonosporales</taxon>
        <taxon>Micromonosporaceae</taxon>
        <taxon>Micromonospora</taxon>
    </lineage>
</organism>